<keyword evidence="3" id="KW-1185">Reference proteome</keyword>
<keyword evidence="1" id="KW-0175">Coiled coil</keyword>
<organism evidence="2 3">
    <name type="scientific">Halorubrum tebenquichense DSM 14210</name>
    <dbReference type="NCBI Taxonomy" id="1227485"/>
    <lineage>
        <taxon>Archaea</taxon>
        <taxon>Methanobacteriati</taxon>
        <taxon>Methanobacteriota</taxon>
        <taxon>Stenosarchaea group</taxon>
        <taxon>Halobacteria</taxon>
        <taxon>Halobacteriales</taxon>
        <taxon>Haloferacaceae</taxon>
        <taxon>Halorubrum</taxon>
    </lineage>
</organism>
<evidence type="ECO:0000256" key="1">
    <source>
        <dbReference type="SAM" id="Coils"/>
    </source>
</evidence>
<accession>M0DPP1</accession>
<dbReference type="AlphaFoldDB" id="M0DPP1"/>
<dbReference type="RefSeq" id="WP_006629591.1">
    <property type="nucleotide sequence ID" value="NZ_AOJD01000051.1"/>
</dbReference>
<evidence type="ECO:0000313" key="3">
    <source>
        <dbReference type="Proteomes" id="UP000011523"/>
    </source>
</evidence>
<feature type="coiled-coil region" evidence="1">
    <location>
        <begin position="43"/>
        <end position="70"/>
    </location>
</feature>
<proteinExistence type="predicted"/>
<sequence length="70" mass="7645">MGVALFLVSGLLGLLIGSLLGPPGALFGLIAGLFVGAFFWDDEPDQSQRLNELEQRVSELEAELERERNE</sequence>
<comment type="caution">
    <text evidence="2">The sequence shown here is derived from an EMBL/GenBank/DDBJ whole genome shotgun (WGS) entry which is preliminary data.</text>
</comment>
<dbReference type="PATRIC" id="fig|1227485.3.peg.1871"/>
<reference evidence="2 3" key="1">
    <citation type="journal article" date="2014" name="PLoS Genet.">
        <title>Phylogenetically driven sequencing of extremely halophilic archaea reveals strategies for static and dynamic osmo-response.</title>
        <authorList>
            <person name="Becker E.A."/>
            <person name="Seitzer P.M."/>
            <person name="Tritt A."/>
            <person name="Larsen D."/>
            <person name="Krusor M."/>
            <person name="Yao A.I."/>
            <person name="Wu D."/>
            <person name="Madern D."/>
            <person name="Eisen J.A."/>
            <person name="Darling A.E."/>
            <person name="Facciotti M.T."/>
        </authorList>
    </citation>
    <scope>NUCLEOTIDE SEQUENCE [LARGE SCALE GENOMIC DNA]</scope>
    <source>
        <strain evidence="2 3">DSM 14210</strain>
    </source>
</reference>
<dbReference type="Proteomes" id="UP000011523">
    <property type="component" value="Unassembled WGS sequence"/>
</dbReference>
<name>M0DPP1_9EURY</name>
<dbReference type="OrthoDB" id="382416at2157"/>
<protein>
    <recommendedName>
        <fullName evidence="4">Glycine zipper domain-containing protein</fullName>
    </recommendedName>
</protein>
<dbReference type="EMBL" id="AOJD01000051">
    <property type="protein sequence ID" value="ELZ36813.1"/>
    <property type="molecule type" value="Genomic_DNA"/>
</dbReference>
<gene>
    <name evidence="2" type="ORF">C472_09633</name>
</gene>
<evidence type="ECO:0000313" key="2">
    <source>
        <dbReference type="EMBL" id="ELZ36813.1"/>
    </source>
</evidence>
<evidence type="ECO:0008006" key="4">
    <source>
        <dbReference type="Google" id="ProtNLM"/>
    </source>
</evidence>